<protein>
    <submittedName>
        <fullName evidence="5">HTH-type transcriptional regulator CdhR</fullName>
    </submittedName>
</protein>
<feature type="region of interest" description="Disordered" evidence="3">
    <location>
        <begin position="369"/>
        <end position="389"/>
    </location>
</feature>
<evidence type="ECO:0000313" key="6">
    <source>
        <dbReference type="Proteomes" id="UP000092504"/>
    </source>
</evidence>
<dbReference type="SUPFAM" id="SSF52317">
    <property type="entry name" value="Class I glutamine amidotransferase-like"/>
    <property type="match status" value="1"/>
</dbReference>
<evidence type="ECO:0000256" key="3">
    <source>
        <dbReference type="SAM" id="MobiDB-lite"/>
    </source>
</evidence>
<dbReference type="Pfam" id="PF12833">
    <property type="entry name" value="HTH_18"/>
    <property type="match status" value="1"/>
</dbReference>
<gene>
    <name evidence="5" type="primary">cdhR_4</name>
    <name evidence="5" type="ORF">A8U91_00555</name>
</gene>
<accession>A0A1B8P1T3</accession>
<feature type="domain" description="HTH araC/xylS-type" evidence="4">
    <location>
        <begin position="222"/>
        <end position="291"/>
    </location>
</feature>
<dbReference type="InterPro" id="IPR018060">
    <property type="entry name" value="HTH_AraC"/>
</dbReference>
<keyword evidence="2" id="KW-0804">Transcription</keyword>
<dbReference type="InterPro" id="IPR029062">
    <property type="entry name" value="Class_I_gatase-like"/>
</dbReference>
<dbReference type="AlphaFoldDB" id="A0A1B8P1T3"/>
<dbReference type="InterPro" id="IPR009057">
    <property type="entry name" value="Homeodomain-like_sf"/>
</dbReference>
<dbReference type="InterPro" id="IPR052158">
    <property type="entry name" value="INH-QAR"/>
</dbReference>
<dbReference type="GO" id="GO:0043565">
    <property type="term" value="F:sequence-specific DNA binding"/>
    <property type="evidence" value="ECO:0007669"/>
    <property type="project" value="InterPro"/>
</dbReference>
<dbReference type="EMBL" id="MAJD01000001">
    <property type="protein sequence ID" value="OBX36214.1"/>
    <property type="molecule type" value="Genomic_DNA"/>
</dbReference>
<dbReference type="Proteomes" id="UP000092504">
    <property type="component" value="Unassembled WGS sequence"/>
</dbReference>
<dbReference type="GO" id="GO:0003700">
    <property type="term" value="F:DNA-binding transcription factor activity"/>
    <property type="evidence" value="ECO:0007669"/>
    <property type="project" value="InterPro"/>
</dbReference>
<dbReference type="CDD" id="cd03136">
    <property type="entry name" value="GATase1_AraC_ArgR_like"/>
    <property type="match status" value="1"/>
</dbReference>
<comment type="caution">
    <text evidence="5">The sequence shown here is derived from an EMBL/GenBank/DDBJ whole genome shotgun (WGS) entry which is preliminary data.</text>
</comment>
<dbReference type="SMART" id="SM00342">
    <property type="entry name" value="HTH_ARAC"/>
    <property type="match status" value="1"/>
</dbReference>
<dbReference type="SUPFAM" id="SSF46689">
    <property type="entry name" value="Homeodomain-like"/>
    <property type="match status" value="1"/>
</dbReference>
<dbReference type="PANTHER" id="PTHR43130:SF3">
    <property type="entry name" value="HTH-TYPE TRANSCRIPTIONAL REGULATOR RV1931C"/>
    <property type="match status" value="1"/>
</dbReference>
<dbReference type="PANTHER" id="PTHR43130">
    <property type="entry name" value="ARAC-FAMILY TRANSCRIPTIONAL REGULATOR"/>
    <property type="match status" value="1"/>
</dbReference>
<dbReference type="Gene3D" id="3.40.50.880">
    <property type="match status" value="1"/>
</dbReference>
<reference evidence="5 6" key="1">
    <citation type="submission" date="2016-06" db="EMBL/GenBank/DDBJ databases">
        <title>Genome sequence of halotolerant plant growth promoting strain of Halomonas elongata HEK1 isolated from salterns of Rann of Kutch, Gujarat, India.</title>
        <authorList>
            <person name="Gaba S."/>
            <person name="Singh R.N."/>
            <person name="Abrol S."/>
            <person name="Kaushik R."/>
            <person name="Saxena A.K."/>
        </authorList>
    </citation>
    <scope>NUCLEOTIDE SEQUENCE [LARGE SCALE GENOMIC DNA]</scope>
    <source>
        <strain evidence="5 6">HEK1</strain>
    </source>
</reference>
<dbReference type="Gene3D" id="1.10.10.60">
    <property type="entry name" value="Homeodomain-like"/>
    <property type="match status" value="1"/>
</dbReference>
<organism evidence="5 6">
    <name type="scientific">Halomonas elongata</name>
    <dbReference type="NCBI Taxonomy" id="2746"/>
    <lineage>
        <taxon>Bacteria</taxon>
        <taxon>Pseudomonadati</taxon>
        <taxon>Pseudomonadota</taxon>
        <taxon>Gammaproteobacteria</taxon>
        <taxon>Oceanospirillales</taxon>
        <taxon>Halomonadaceae</taxon>
        <taxon>Halomonas</taxon>
    </lineage>
</organism>
<name>A0A1B8P1T3_HALEL</name>
<evidence type="ECO:0000259" key="4">
    <source>
        <dbReference type="PROSITE" id="PS01124"/>
    </source>
</evidence>
<proteinExistence type="predicted"/>
<evidence type="ECO:0000256" key="1">
    <source>
        <dbReference type="ARBA" id="ARBA00023015"/>
    </source>
</evidence>
<feature type="compositionally biased region" description="Pro residues" evidence="3">
    <location>
        <begin position="378"/>
        <end position="389"/>
    </location>
</feature>
<sequence length="389" mass="43023">MRLDYTGPTPELVGFLLLPRFSMMAFFSAVEPLRIANRISGRPLFDWTLLSQDGEPVTASNGMTLLADQSIEEVHHLPSLAVCSGFDPEAYLSRALMRWLHRLDEAGCVLGGLDTGCFLLAAAGLLEGERVTLHWESLPAFQERFPAIATSDELFELGRRRFSCAGGAAAMDMALDVIARRHGNQLAIDVSEQLVHERIRTRRDQQRMTLARRLGTHRRRLVEAVDLMEQHLEVPLPLAEVARRSGISLRHLQRLFERELGQSPRDWYLGLRLERARYLLEETDLDVLAVGWLAASARVRALPGRFAASMAGLPGDPERLKRRRLAIRCPPTCAAGWSGSSRSSRNAGSCRSARISGAVWCPGRTGSRAVADRVPGSGPNPPPRDGVLL</sequence>
<keyword evidence="1" id="KW-0805">Transcription regulation</keyword>
<dbReference type="PATRIC" id="fig|2746.7.peg.567"/>
<evidence type="ECO:0000313" key="5">
    <source>
        <dbReference type="EMBL" id="OBX36214.1"/>
    </source>
</evidence>
<dbReference type="PROSITE" id="PS01124">
    <property type="entry name" value="HTH_ARAC_FAMILY_2"/>
    <property type="match status" value="1"/>
</dbReference>
<evidence type="ECO:0000256" key="2">
    <source>
        <dbReference type="ARBA" id="ARBA00023163"/>
    </source>
</evidence>